<comment type="caution">
    <text evidence="1">The sequence shown here is derived from an EMBL/GenBank/DDBJ whole genome shotgun (WGS) entry which is preliminary data.</text>
</comment>
<evidence type="ECO:0000313" key="2">
    <source>
        <dbReference type="Proteomes" id="UP000617340"/>
    </source>
</evidence>
<keyword evidence="2" id="KW-1185">Reference proteome</keyword>
<dbReference type="AlphaFoldDB" id="A0A834J3G2"/>
<evidence type="ECO:0000313" key="1">
    <source>
        <dbReference type="EMBL" id="KAF7381283.1"/>
    </source>
</evidence>
<organism evidence="1 2">
    <name type="scientific">Vespula germanica</name>
    <name type="common">German yellow jacket</name>
    <name type="synonym">Paravespula germanica</name>
    <dbReference type="NCBI Taxonomy" id="30212"/>
    <lineage>
        <taxon>Eukaryota</taxon>
        <taxon>Metazoa</taxon>
        <taxon>Ecdysozoa</taxon>
        <taxon>Arthropoda</taxon>
        <taxon>Hexapoda</taxon>
        <taxon>Insecta</taxon>
        <taxon>Pterygota</taxon>
        <taxon>Neoptera</taxon>
        <taxon>Endopterygota</taxon>
        <taxon>Hymenoptera</taxon>
        <taxon>Apocrita</taxon>
        <taxon>Aculeata</taxon>
        <taxon>Vespoidea</taxon>
        <taxon>Vespidae</taxon>
        <taxon>Vespinae</taxon>
        <taxon>Vespula</taxon>
    </lineage>
</organism>
<accession>A0A834J3G2</accession>
<proteinExistence type="predicted"/>
<gene>
    <name evidence="1" type="ORF">HZH68_016158</name>
</gene>
<dbReference type="EMBL" id="JACSDZ010000022">
    <property type="protein sequence ID" value="KAF7381283.1"/>
    <property type="molecule type" value="Genomic_DNA"/>
</dbReference>
<protein>
    <submittedName>
        <fullName evidence="1">Uncharacterized protein</fullName>
    </submittedName>
</protein>
<name>A0A834J3G2_VESGE</name>
<dbReference type="Proteomes" id="UP000617340">
    <property type="component" value="Unassembled WGS sequence"/>
</dbReference>
<reference evidence="1" key="1">
    <citation type="journal article" date="2020" name="G3 (Bethesda)">
        <title>High-Quality Assemblies for Three Invasive Social Wasps from the &lt;i&gt;Vespula&lt;/i&gt; Genus.</title>
        <authorList>
            <person name="Harrop T.W.R."/>
            <person name="Guhlin J."/>
            <person name="McLaughlin G.M."/>
            <person name="Permina E."/>
            <person name="Stockwell P."/>
            <person name="Gilligan J."/>
            <person name="Le Lec M.F."/>
            <person name="Gruber M.A.M."/>
            <person name="Quinn O."/>
            <person name="Lovegrove M."/>
            <person name="Duncan E.J."/>
            <person name="Remnant E.J."/>
            <person name="Van Eeckhoven J."/>
            <person name="Graham B."/>
            <person name="Knapp R.A."/>
            <person name="Langford K.W."/>
            <person name="Kronenberg Z."/>
            <person name="Press M.O."/>
            <person name="Eacker S.M."/>
            <person name="Wilson-Rankin E.E."/>
            <person name="Purcell J."/>
            <person name="Lester P.J."/>
            <person name="Dearden P.K."/>
        </authorList>
    </citation>
    <scope>NUCLEOTIDE SEQUENCE</scope>
    <source>
        <strain evidence="1">Linc-1</strain>
    </source>
</reference>
<sequence length="95" mass="10685">MDSLRDLVEILEVRQKAAKNAAISNHGILPSFVKVCKRAQNILSWVMKSPLVGLTIGLVNKMDVEVYLRSTAESYFNYNFVNPELLRVSMVCLAL</sequence>